<protein>
    <recommendedName>
        <fullName evidence="1">GST N-terminal domain-containing protein</fullName>
    </recommendedName>
</protein>
<dbReference type="SUPFAM" id="SSF52833">
    <property type="entry name" value="Thioredoxin-like"/>
    <property type="match status" value="1"/>
</dbReference>
<gene>
    <name evidence="2" type="ORF">FA15DRAFT_664564</name>
</gene>
<dbReference type="Pfam" id="PF13409">
    <property type="entry name" value="GST_N_2"/>
    <property type="match status" value="1"/>
</dbReference>
<accession>A0A5C3L851</accession>
<evidence type="ECO:0000313" key="2">
    <source>
        <dbReference type="EMBL" id="TFK28928.1"/>
    </source>
</evidence>
<evidence type="ECO:0000259" key="1">
    <source>
        <dbReference type="PROSITE" id="PS50404"/>
    </source>
</evidence>
<dbReference type="InterPro" id="IPR054416">
    <property type="entry name" value="GST_UstS-like_C"/>
</dbReference>
<dbReference type="Gene3D" id="3.40.30.10">
    <property type="entry name" value="Glutaredoxin"/>
    <property type="match status" value="1"/>
</dbReference>
<dbReference type="PROSITE" id="PS50404">
    <property type="entry name" value="GST_NTER"/>
    <property type="match status" value="1"/>
</dbReference>
<name>A0A5C3L851_COPMA</name>
<dbReference type="Proteomes" id="UP000307440">
    <property type="component" value="Unassembled WGS sequence"/>
</dbReference>
<dbReference type="CDD" id="cd00299">
    <property type="entry name" value="GST_C_family"/>
    <property type="match status" value="1"/>
</dbReference>
<dbReference type="SUPFAM" id="SSF47616">
    <property type="entry name" value="GST C-terminal domain-like"/>
    <property type="match status" value="1"/>
</dbReference>
<dbReference type="InterPro" id="IPR036282">
    <property type="entry name" value="Glutathione-S-Trfase_C_sf"/>
</dbReference>
<dbReference type="Pfam" id="PF22041">
    <property type="entry name" value="GST_C_7"/>
    <property type="match status" value="1"/>
</dbReference>
<reference evidence="2 3" key="1">
    <citation type="journal article" date="2019" name="Nat. Ecol. Evol.">
        <title>Megaphylogeny resolves global patterns of mushroom evolution.</title>
        <authorList>
            <person name="Varga T."/>
            <person name="Krizsan K."/>
            <person name="Foldi C."/>
            <person name="Dima B."/>
            <person name="Sanchez-Garcia M."/>
            <person name="Sanchez-Ramirez S."/>
            <person name="Szollosi G.J."/>
            <person name="Szarkandi J.G."/>
            <person name="Papp V."/>
            <person name="Albert L."/>
            <person name="Andreopoulos W."/>
            <person name="Angelini C."/>
            <person name="Antonin V."/>
            <person name="Barry K.W."/>
            <person name="Bougher N.L."/>
            <person name="Buchanan P."/>
            <person name="Buyck B."/>
            <person name="Bense V."/>
            <person name="Catcheside P."/>
            <person name="Chovatia M."/>
            <person name="Cooper J."/>
            <person name="Damon W."/>
            <person name="Desjardin D."/>
            <person name="Finy P."/>
            <person name="Geml J."/>
            <person name="Haridas S."/>
            <person name="Hughes K."/>
            <person name="Justo A."/>
            <person name="Karasinski D."/>
            <person name="Kautmanova I."/>
            <person name="Kiss B."/>
            <person name="Kocsube S."/>
            <person name="Kotiranta H."/>
            <person name="LaButti K.M."/>
            <person name="Lechner B.E."/>
            <person name="Liimatainen K."/>
            <person name="Lipzen A."/>
            <person name="Lukacs Z."/>
            <person name="Mihaltcheva S."/>
            <person name="Morgado L.N."/>
            <person name="Niskanen T."/>
            <person name="Noordeloos M.E."/>
            <person name="Ohm R.A."/>
            <person name="Ortiz-Santana B."/>
            <person name="Ovrebo C."/>
            <person name="Racz N."/>
            <person name="Riley R."/>
            <person name="Savchenko A."/>
            <person name="Shiryaev A."/>
            <person name="Soop K."/>
            <person name="Spirin V."/>
            <person name="Szebenyi C."/>
            <person name="Tomsovsky M."/>
            <person name="Tulloss R.E."/>
            <person name="Uehling J."/>
            <person name="Grigoriev I.V."/>
            <person name="Vagvolgyi C."/>
            <person name="Papp T."/>
            <person name="Martin F.M."/>
            <person name="Miettinen O."/>
            <person name="Hibbett D.S."/>
            <person name="Nagy L.G."/>
        </authorList>
    </citation>
    <scope>NUCLEOTIDE SEQUENCE [LARGE SCALE GENOMIC DNA]</scope>
    <source>
        <strain evidence="2 3">CBS 121175</strain>
    </source>
</reference>
<dbReference type="EMBL" id="ML210152">
    <property type="protein sequence ID" value="TFK28928.1"/>
    <property type="molecule type" value="Genomic_DNA"/>
</dbReference>
<feature type="domain" description="GST N-terminal" evidence="1">
    <location>
        <begin position="7"/>
        <end position="100"/>
    </location>
</feature>
<organism evidence="2 3">
    <name type="scientific">Coprinopsis marcescibilis</name>
    <name type="common">Agaric fungus</name>
    <name type="synonym">Psathyrella marcescibilis</name>
    <dbReference type="NCBI Taxonomy" id="230819"/>
    <lineage>
        <taxon>Eukaryota</taxon>
        <taxon>Fungi</taxon>
        <taxon>Dikarya</taxon>
        <taxon>Basidiomycota</taxon>
        <taxon>Agaricomycotina</taxon>
        <taxon>Agaricomycetes</taxon>
        <taxon>Agaricomycetidae</taxon>
        <taxon>Agaricales</taxon>
        <taxon>Agaricineae</taxon>
        <taxon>Psathyrellaceae</taxon>
        <taxon>Coprinopsis</taxon>
    </lineage>
</organism>
<keyword evidence="3" id="KW-1185">Reference proteome</keyword>
<dbReference type="Gene3D" id="1.20.1050.10">
    <property type="match status" value="1"/>
</dbReference>
<dbReference type="AlphaFoldDB" id="A0A5C3L851"/>
<sequence>MITFYDIPCVDGPRPFSSNTLKTRFSLNYKGLPFETEWIEYCDMEALYQKFALAPARIDPDGRAVHSLPLIKDNSSGQDVFVADSLEIAKYLDKTYPDTPRLIPISEDGKDIAAQFQAFEIDWFMNHALSFAPVLFKEVQSVLSQRGWDFFKVVRAVNVNAVRPDRPISNLDELELSAEEKKEAWSKFKASFDFLDDKFGGKGNLTWYFGDDISFADFMVAGLLVCVKIVVGENSDDWKEILALNDGKWKLFLERLEKYL</sequence>
<proteinExistence type="predicted"/>
<evidence type="ECO:0000313" key="3">
    <source>
        <dbReference type="Proteomes" id="UP000307440"/>
    </source>
</evidence>
<dbReference type="STRING" id="230819.A0A5C3L851"/>
<dbReference type="InterPro" id="IPR004045">
    <property type="entry name" value="Glutathione_S-Trfase_N"/>
</dbReference>
<dbReference type="OrthoDB" id="4951845at2759"/>
<dbReference type="InterPro" id="IPR036249">
    <property type="entry name" value="Thioredoxin-like_sf"/>
</dbReference>